<gene>
    <name evidence="1" type="ORF">AVEN_254913_1</name>
</gene>
<evidence type="ECO:0000313" key="2">
    <source>
        <dbReference type="Proteomes" id="UP000499080"/>
    </source>
</evidence>
<accession>A0A4Y2SKV2</accession>
<keyword evidence="2" id="KW-1185">Reference proteome</keyword>
<feature type="non-terminal residue" evidence="1">
    <location>
        <position position="1"/>
    </location>
</feature>
<proteinExistence type="predicted"/>
<comment type="caution">
    <text evidence="1">The sequence shown here is derived from an EMBL/GenBank/DDBJ whole genome shotgun (WGS) entry which is preliminary data.</text>
</comment>
<organism evidence="1 2">
    <name type="scientific">Araneus ventricosus</name>
    <name type="common">Orbweaver spider</name>
    <name type="synonym">Epeira ventricosa</name>
    <dbReference type="NCBI Taxonomy" id="182803"/>
    <lineage>
        <taxon>Eukaryota</taxon>
        <taxon>Metazoa</taxon>
        <taxon>Ecdysozoa</taxon>
        <taxon>Arthropoda</taxon>
        <taxon>Chelicerata</taxon>
        <taxon>Arachnida</taxon>
        <taxon>Araneae</taxon>
        <taxon>Araneomorphae</taxon>
        <taxon>Entelegynae</taxon>
        <taxon>Araneoidea</taxon>
        <taxon>Araneidae</taxon>
        <taxon>Araneus</taxon>
    </lineage>
</organism>
<evidence type="ECO:0000313" key="1">
    <source>
        <dbReference type="EMBL" id="GBN87879.1"/>
    </source>
</evidence>
<reference evidence="1 2" key="1">
    <citation type="journal article" date="2019" name="Sci. Rep.">
        <title>Orb-weaving spider Araneus ventricosus genome elucidates the spidroin gene catalogue.</title>
        <authorList>
            <person name="Kono N."/>
            <person name="Nakamura H."/>
            <person name="Ohtoshi R."/>
            <person name="Moran D.A.P."/>
            <person name="Shinohara A."/>
            <person name="Yoshida Y."/>
            <person name="Fujiwara M."/>
            <person name="Mori M."/>
            <person name="Tomita M."/>
            <person name="Arakawa K."/>
        </authorList>
    </citation>
    <scope>NUCLEOTIDE SEQUENCE [LARGE SCALE GENOMIC DNA]</scope>
</reference>
<dbReference type="AlphaFoldDB" id="A0A4Y2SKV2"/>
<sequence length="72" mass="7778">RKTTASLLIEIRTSADVACVGHRAAVLGKVMADKKCLRESGSPCRNLNLMGTATDEQMEMSPHCAQSDTRSK</sequence>
<name>A0A4Y2SKV2_ARAVE</name>
<dbReference type="EMBL" id="BGPR01022020">
    <property type="protein sequence ID" value="GBN87879.1"/>
    <property type="molecule type" value="Genomic_DNA"/>
</dbReference>
<dbReference type="Proteomes" id="UP000499080">
    <property type="component" value="Unassembled WGS sequence"/>
</dbReference>
<protein>
    <submittedName>
        <fullName evidence="1">Uncharacterized protein</fullName>
    </submittedName>
</protein>